<evidence type="ECO:0000313" key="2">
    <source>
        <dbReference type="Proteomes" id="UP000308600"/>
    </source>
</evidence>
<organism evidence="1 2">
    <name type="scientific">Pluteus cervinus</name>
    <dbReference type="NCBI Taxonomy" id="181527"/>
    <lineage>
        <taxon>Eukaryota</taxon>
        <taxon>Fungi</taxon>
        <taxon>Dikarya</taxon>
        <taxon>Basidiomycota</taxon>
        <taxon>Agaricomycotina</taxon>
        <taxon>Agaricomycetes</taxon>
        <taxon>Agaricomycetidae</taxon>
        <taxon>Agaricales</taxon>
        <taxon>Pluteineae</taxon>
        <taxon>Pluteaceae</taxon>
        <taxon>Pluteus</taxon>
    </lineage>
</organism>
<accession>A0ACD3BDS4</accession>
<sequence length="1461" mass="162591">MGIGHAEMDMSAVTDTPGSRLRRGPSIAYHHSSLRESRERAVQRSSKSFIIVIPPTSFAQERGQLGHTLASGPGHRLNQGILMPLFPTMYGQLTAIAREFNFPSTTGLCLYLHFTENGVTMSPRLADEHWPFIWAHALESPSPGMVQRLPISGKVEFDIDHRHARWYGAWVSSFHRQHADVPMSVSHSPAPSVRHFRGDSRTTLGDVLGGDDQSDIQPQHRPVSRHVPRKLSLVDRFDTASVRSLGRSVSRGLSPPEQPPASQALSPIFQEDEPKTARINLEHRVKTWRASAVLEPSATGPISLEPANLPNALPIDDEFLPIEPLNLEDFTWSVSSVGPGDYEIESHASYDRLPSPDIAHRMYEDAPPTPTTATSWGPSSYLPSIIDHDYYSRAPSVDIAHRGLFSRPVTPVTATSWGAPSISWPPSPVAESVQLSIHMAHRGDYSRPVTPTTATSWGPASISWPSSPIAESVQLSVHVADRGEYSRPVTPATATSWGAPLSWPASPVTPFYVQTPDAGQRSFDDQQNLPSYGTWKGTPWEHVWPYSSQQETKNAMPWSHVWPYNKVESSSSGDASTSGPWKQVWPYKKFSEAARPWNHVWPYFTPSEEPAPREKASPLDTPSEGFGPWTKVWPYHRASNTASQSGPWNKVWPYQQPSATPWKHVWPLANYTHNVTYRPAYPHFDVYPAVDVYKLESSNAYPHFDLYPRVKAETQGTHSRGITVNLPALYPVLSIYPAVYPNNLREIYPRAKLAEPASVTRSKVPFYPHLEIYPQAKASYPDFDIYPAVKGLARKLTQVEAKKAGYPHFDIYPSKATTGYPHFDIYPEVSKALNKAIAELGKTGYPRFDIYPSTRNTGYPHFDIYPATRTASHKTSPNAAYPHFDPKMSSGKGYPYFDLYPLVERPKSASSGKGYPYFDIYPSMDRTRASSGNAYPHFDLYPSMERTKSQSSGNGYPHFDIYPSLGRTKAASRSQSSGYPHFDIYPAVSSIYEKVAVSKSGYPHFDIYPSVRTTGYPYLCIYPAMRRSNKLPLGGYPQFDIYPAVSSRKGYPSFDLYPAVKHIKSAPQTSGYPHFDIYPAANHSASKHGYPNIVPYPPVDQVQLTKTSGYPNFDIYPGVKQLSSGYPHFDIYPVISQRTQRPALRSIVRYPTFSLYPAVYPHFDLYPAGLRQSPSPVIRVAPKSTHYPIIVLYPPIYPHFDLYPGMAPARPLPSPPTQSKPSSRFTHSELHAMVMAEKSSGKNSLSSVIDSPSSVTLRRQPKSHRDLHKSVFPGDMVSTPSGSVKVPTHNRVRSITGALSQRRMSVSQPPLPSSSTLRRVPPTNGGVSRLSAAFNDPDTKTGLPKSPIPVTQRLQKESTRLSMVFPQPPKTLSRSASMVLPRPNSVAGPEKRVDRSFSASSVTSRPVPKKRDSLVLQRVKAFNGVNEDTTMDALSKFPVPPRPPMPSIPKSLDRSRYPFGS</sequence>
<proteinExistence type="predicted"/>
<name>A0ACD3BDS4_9AGAR</name>
<dbReference type="EMBL" id="ML208261">
    <property type="protein sequence ID" value="TFK75874.1"/>
    <property type="molecule type" value="Genomic_DNA"/>
</dbReference>
<reference evidence="1 2" key="1">
    <citation type="journal article" date="2019" name="Nat. Ecol. Evol.">
        <title>Megaphylogeny resolves global patterns of mushroom evolution.</title>
        <authorList>
            <person name="Varga T."/>
            <person name="Krizsan K."/>
            <person name="Foldi C."/>
            <person name="Dima B."/>
            <person name="Sanchez-Garcia M."/>
            <person name="Sanchez-Ramirez S."/>
            <person name="Szollosi G.J."/>
            <person name="Szarkandi J.G."/>
            <person name="Papp V."/>
            <person name="Albert L."/>
            <person name="Andreopoulos W."/>
            <person name="Angelini C."/>
            <person name="Antonin V."/>
            <person name="Barry K.W."/>
            <person name="Bougher N.L."/>
            <person name="Buchanan P."/>
            <person name="Buyck B."/>
            <person name="Bense V."/>
            <person name="Catcheside P."/>
            <person name="Chovatia M."/>
            <person name="Cooper J."/>
            <person name="Damon W."/>
            <person name="Desjardin D."/>
            <person name="Finy P."/>
            <person name="Geml J."/>
            <person name="Haridas S."/>
            <person name="Hughes K."/>
            <person name="Justo A."/>
            <person name="Karasinski D."/>
            <person name="Kautmanova I."/>
            <person name="Kiss B."/>
            <person name="Kocsube S."/>
            <person name="Kotiranta H."/>
            <person name="LaButti K.M."/>
            <person name="Lechner B.E."/>
            <person name="Liimatainen K."/>
            <person name="Lipzen A."/>
            <person name="Lukacs Z."/>
            <person name="Mihaltcheva S."/>
            <person name="Morgado L.N."/>
            <person name="Niskanen T."/>
            <person name="Noordeloos M.E."/>
            <person name="Ohm R.A."/>
            <person name="Ortiz-Santana B."/>
            <person name="Ovrebo C."/>
            <person name="Racz N."/>
            <person name="Riley R."/>
            <person name="Savchenko A."/>
            <person name="Shiryaev A."/>
            <person name="Soop K."/>
            <person name="Spirin V."/>
            <person name="Szebenyi C."/>
            <person name="Tomsovsky M."/>
            <person name="Tulloss R.E."/>
            <person name="Uehling J."/>
            <person name="Grigoriev I.V."/>
            <person name="Vagvolgyi C."/>
            <person name="Papp T."/>
            <person name="Martin F.M."/>
            <person name="Miettinen O."/>
            <person name="Hibbett D.S."/>
            <person name="Nagy L.G."/>
        </authorList>
    </citation>
    <scope>NUCLEOTIDE SEQUENCE [LARGE SCALE GENOMIC DNA]</scope>
    <source>
        <strain evidence="1 2">NL-1719</strain>
    </source>
</reference>
<dbReference type="Proteomes" id="UP000308600">
    <property type="component" value="Unassembled WGS sequence"/>
</dbReference>
<gene>
    <name evidence="1" type="ORF">BDN72DRAFT_785971</name>
</gene>
<keyword evidence="2" id="KW-1185">Reference proteome</keyword>
<protein>
    <submittedName>
        <fullName evidence="1">Uncharacterized protein</fullName>
    </submittedName>
</protein>
<evidence type="ECO:0000313" key="1">
    <source>
        <dbReference type="EMBL" id="TFK75874.1"/>
    </source>
</evidence>